<gene>
    <name evidence="2" type="primary">Ogla0133M13.6</name>
    <name evidence="1" type="synonym">Ogla0084B09.54</name>
</gene>
<dbReference type="AlphaFoldDB" id="A0A679BA38"/>
<evidence type="ECO:0000313" key="1">
    <source>
        <dbReference type="EMBL" id="BBF89555.1"/>
    </source>
</evidence>
<evidence type="ECO:0000313" key="2">
    <source>
        <dbReference type="EMBL" id="BBF89560.1"/>
    </source>
</evidence>
<accession>A0A679BA38</accession>
<sequence>MAGVWVVAVAAVELVLPLPLLLYRRGTPLVLGVVSFHRIDKQSIWMESRHNLNRLMNEHATEPRNRSTTSPLVINRAETRLISPRRLIPTCESKNTSKNKIARLQDNCI</sequence>
<dbReference type="EMBL" id="AP018862">
    <property type="protein sequence ID" value="BBF89555.1"/>
    <property type="molecule type" value="Genomic_DNA"/>
</dbReference>
<proteinExistence type="predicted"/>
<dbReference type="EMBL" id="AP018863">
    <property type="protein sequence ID" value="BBF89560.1"/>
    <property type="molecule type" value="Genomic_DNA"/>
</dbReference>
<protein>
    <submittedName>
        <fullName evidence="2">Uncharacterized protein</fullName>
    </submittedName>
</protein>
<reference evidence="2" key="2">
    <citation type="submission" date="2018-08" db="EMBL/GenBank/DDBJ databases">
        <title>Oryza glaberrima genomic DNA, chromosome 11, BAC clone:Ogla0133M13.</title>
        <authorList>
            <person name="Wu J."/>
            <person name="Kanamori H."/>
        </authorList>
    </citation>
    <scope>NUCLEOTIDE SEQUENCE</scope>
    <source>
        <strain evidence="2">IRGC104038</strain>
    </source>
</reference>
<reference evidence="1" key="1">
    <citation type="submission" date="2018-08" db="EMBL/GenBank/DDBJ databases">
        <title>Oryza glaberrima genomic DNA, chromosome 11, BAC clone:Ogla0084B09.</title>
        <authorList>
            <person name="Wu J."/>
            <person name="Kanamori H."/>
        </authorList>
    </citation>
    <scope>NUCLEOTIDE SEQUENCE</scope>
    <source>
        <strain evidence="1">IRGC104038</strain>
    </source>
</reference>
<name>A0A679BA38_ORYGL</name>
<organism evidence="2">
    <name type="scientific">Oryza glaberrima</name>
    <name type="common">African rice</name>
    <dbReference type="NCBI Taxonomy" id="4538"/>
    <lineage>
        <taxon>Eukaryota</taxon>
        <taxon>Viridiplantae</taxon>
        <taxon>Streptophyta</taxon>
        <taxon>Embryophyta</taxon>
        <taxon>Tracheophyta</taxon>
        <taxon>Spermatophyta</taxon>
        <taxon>Magnoliopsida</taxon>
        <taxon>Liliopsida</taxon>
        <taxon>Poales</taxon>
        <taxon>Poaceae</taxon>
        <taxon>BOP clade</taxon>
        <taxon>Oryzoideae</taxon>
        <taxon>Oryzeae</taxon>
        <taxon>Oryzinae</taxon>
        <taxon>Oryza</taxon>
    </lineage>
</organism>